<evidence type="ECO:0000259" key="20">
    <source>
        <dbReference type="PROSITE" id="PS52004"/>
    </source>
</evidence>
<evidence type="ECO:0000256" key="9">
    <source>
        <dbReference type="ARBA" id="ARBA00022832"/>
    </source>
</evidence>
<protein>
    <recommendedName>
        <fullName evidence="16">3-oxoacyl-[acyl-carrier-protein] synthase</fullName>
    </recommendedName>
</protein>
<dbReference type="InterPro" id="IPR017568">
    <property type="entry name" value="3-oxoacyl-ACP_synth-2"/>
</dbReference>
<evidence type="ECO:0000256" key="11">
    <source>
        <dbReference type="ARBA" id="ARBA00023098"/>
    </source>
</evidence>
<feature type="signal peptide" evidence="19">
    <location>
        <begin position="1"/>
        <end position="19"/>
    </location>
</feature>
<dbReference type="PANTHER" id="PTHR11712">
    <property type="entry name" value="POLYKETIDE SYNTHASE-RELATED"/>
    <property type="match status" value="1"/>
</dbReference>
<keyword evidence="10" id="KW-1133">Transmembrane helix</keyword>
<dbReference type="Gene3D" id="3.40.47.10">
    <property type="match status" value="1"/>
</dbReference>
<dbReference type="PROSITE" id="PS52004">
    <property type="entry name" value="KS3_2"/>
    <property type="match status" value="1"/>
</dbReference>
<evidence type="ECO:0000256" key="7">
    <source>
        <dbReference type="ARBA" id="ARBA00022679"/>
    </source>
</evidence>
<comment type="similarity">
    <text evidence="2 16 18">Belongs to the thiolase-like superfamily. Beta-ketoacyl-ACP synthases family.</text>
</comment>
<keyword evidence="14" id="KW-0012">Acyltransferase</keyword>
<evidence type="ECO:0000256" key="17">
    <source>
        <dbReference type="PIRSR" id="PIRSR000447-1"/>
    </source>
</evidence>
<feature type="domain" description="Ketosynthase family 3 (KS3)" evidence="20">
    <location>
        <begin position="36"/>
        <end position="456"/>
    </location>
</feature>
<comment type="subcellular location">
    <subcellularLocation>
        <location evidence="1">Cell inner membrane</location>
    </subcellularLocation>
</comment>
<dbReference type="CDD" id="cd00834">
    <property type="entry name" value="KAS_I_II"/>
    <property type="match status" value="1"/>
</dbReference>
<dbReference type="InterPro" id="IPR014031">
    <property type="entry name" value="Ketoacyl_synth_C"/>
</dbReference>
<evidence type="ECO:0000313" key="21">
    <source>
        <dbReference type="EMBL" id="CAD9259475.1"/>
    </source>
</evidence>
<dbReference type="NCBIfam" id="TIGR03150">
    <property type="entry name" value="fabF"/>
    <property type="match status" value="1"/>
</dbReference>
<dbReference type="Pfam" id="PF02801">
    <property type="entry name" value="Ketoacyl-synt_C"/>
    <property type="match status" value="1"/>
</dbReference>
<keyword evidence="7 16" id="KW-0808">Transferase</keyword>
<keyword evidence="5 16" id="KW-0444">Lipid biosynthesis</keyword>
<name>A0A7S1XSM4_9STRA</name>
<dbReference type="InterPro" id="IPR016039">
    <property type="entry name" value="Thiolase-like"/>
</dbReference>
<feature type="active site" description="For beta-ketoacyl synthase activity" evidence="17">
    <location>
        <position position="203"/>
    </location>
</feature>
<evidence type="ECO:0000256" key="2">
    <source>
        <dbReference type="ARBA" id="ARBA00008467"/>
    </source>
</evidence>
<evidence type="ECO:0000256" key="13">
    <source>
        <dbReference type="ARBA" id="ARBA00023160"/>
    </source>
</evidence>
<reference evidence="21" key="1">
    <citation type="submission" date="2021-01" db="EMBL/GenBank/DDBJ databases">
        <authorList>
            <person name="Corre E."/>
            <person name="Pelletier E."/>
            <person name="Niang G."/>
            <person name="Scheremetjew M."/>
            <person name="Finn R."/>
            <person name="Kale V."/>
            <person name="Holt S."/>
            <person name="Cochrane G."/>
            <person name="Meng A."/>
            <person name="Brown T."/>
            <person name="Cohen L."/>
        </authorList>
    </citation>
    <scope>NUCLEOTIDE SEQUENCE</scope>
    <source>
        <strain evidence="21">CCMP2877</strain>
    </source>
</reference>
<dbReference type="GO" id="GO:0004315">
    <property type="term" value="F:3-oxoacyl-[acyl-carrier-protein] synthase activity"/>
    <property type="evidence" value="ECO:0007669"/>
    <property type="project" value="InterPro"/>
</dbReference>
<evidence type="ECO:0000256" key="3">
    <source>
        <dbReference type="ARBA" id="ARBA00022458"/>
    </source>
</evidence>
<dbReference type="FunFam" id="3.40.47.10:FF:000018">
    <property type="entry name" value="3-oxoacyl-[acyl-carrier-protein] synthase 2"/>
    <property type="match status" value="1"/>
</dbReference>
<dbReference type="NCBIfam" id="NF005589">
    <property type="entry name" value="PRK07314.1"/>
    <property type="match status" value="1"/>
</dbReference>
<evidence type="ECO:0000256" key="5">
    <source>
        <dbReference type="ARBA" id="ARBA00022516"/>
    </source>
</evidence>
<keyword evidence="9" id="KW-0276">Fatty acid metabolism</keyword>
<dbReference type="GO" id="GO:0006633">
    <property type="term" value="P:fatty acid biosynthetic process"/>
    <property type="evidence" value="ECO:0007669"/>
    <property type="project" value="UniProtKB-KW"/>
</dbReference>
<dbReference type="GO" id="GO:0005886">
    <property type="term" value="C:plasma membrane"/>
    <property type="evidence" value="ECO:0007669"/>
    <property type="project" value="UniProtKB-SubCell"/>
</dbReference>
<dbReference type="PANTHER" id="PTHR11712:SF352">
    <property type="entry name" value="3-OXOACYL-[ACYL-CARRIER-PROTEIN] SYNTHASE"/>
    <property type="match status" value="1"/>
</dbReference>
<evidence type="ECO:0000256" key="1">
    <source>
        <dbReference type="ARBA" id="ARBA00004533"/>
    </source>
</evidence>
<gene>
    <name evidence="21" type="ORF">PPAR1163_LOCUS17849</name>
</gene>
<keyword evidence="12" id="KW-0472">Membrane</keyword>
<organism evidence="21">
    <name type="scientific">Phaeomonas parva</name>
    <dbReference type="NCBI Taxonomy" id="124430"/>
    <lineage>
        <taxon>Eukaryota</taxon>
        <taxon>Sar</taxon>
        <taxon>Stramenopiles</taxon>
        <taxon>Ochrophyta</taxon>
        <taxon>Pinguiophyceae</taxon>
        <taxon>Pinguiochrysidales</taxon>
        <taxon>Pinguiochrysidaceae</taxon>
        <taxon>Phaeomonas</taxon>
    </lineage>
</organism>
<evidence type="ECO:0000256" key="12">
    <source>
        <dbReference type="ARBA" id="ARBA00023136"/>
    </source>
</evidence>
<evidence type="ECO:0000256" key="14">
    <source>
        <dbReference type="ARBA" id="ARBA00023315"/>
    </source>
</evidence>
<evidence type="ECO:0000256" key="19">
    <source>
        <dbReference type="SAM" id="SignalP"/>
    </source>
</evidence>
<feature type="chain" id="PRO_5031363484" description="3-oxoacyl-[acyl-carrier-protein] synthase" evidence="19">
    <location>
        <begin position="20"/>
        <end position="458"/>
    </location>
</feature>
<dbReference type="InterPro" id="IPR018201">
    <property type="entry name" value="Ketoacyl_synth_AS"/>
</dbReference>
<keyword evidence="4" id="KW-1003">Cell membrane</keyword>
<keyword evidence="19" id="KW-0732">Signal</keyword>
<keyword evidence="6" id="KW-0997">Cell inner membrane</keyword>
<accession>A0A7S1XSM4</accession>
<sequence length="458" mass="48050">MKRAFGLVCASAAVSAVVGFSSSRMAVRMSSENYGGPKIVVTGLGTVSSAGVGAHVMFDNLCDGKSALHRLPEWADEYPAQVGSMVSDDDFNVRDWMHPKEARRQARYTHFAIAASRMALEDAKVDLEAVEKEKFGVLIGSGIGGIEYFEDSCVGFHEENGGRAGLKRVSPFLIPALISNTASGIVAIDVGAEGPNFGVVSACATGTHALGTALDFLKRGEADIMIAGGSEAALTPLCFAGFASMKAMVTSYNDDPTKASRPFDKDRAGFVMGEGCGVLVLETEEHAKARGAKIYCEFAGYGATCDAHHITAPHPEGKGLSRAITQAMETGGVEAEDIGYINAHGTSTPYNDKFETMAIKSALGDHAYKTKISSTKSMMGHTLGAAGGLEAVVLAKVLETGKIPPTANLENPDLEAGCDLDYCPGEMQQVDPKSIKAALSDNLGFGGHNAAVLFKQYA</sequence>
<dbReference type="AlphaFoldDB" id="A0A7S1XSM4"/>
<comment type="function">
    <text evidence="15">Proposed to synthesize NOD factor fatty acyl chain. Involved in the synthesis of a highly unsaturated fatty acid moiety, which forms part of a lipo-oligosaccharide that is responsible for host specificity.</text>
</comment>
<keyword evidence="13 16" id="KW-0275">Fatty acid biosynthesis</keyword>
<dbReference type="SMART" id="SM00825">
    <property type="entry name" value="PKS_KS"/>
    <property type="match status" value="1"/>
</dbReference>
<keyword evidence="3" id="KW-0536">Nodulation</keyword>
<dbReference type="PROSITE" id="PS00606">
    <property type="entry name" value="KS3_1"/>
    <property type="match status" value="1"/>
</dbReference>
<evidence type="ECO:0000256" key="10">
    <source>
        <dbReference type="ARBA" id="ARBA00022989"/>
    </source>
</evidence>
<dbReference type="PIRSF" id="PIRSF000447">
    <property type="entry name" value="KAS_II"/>
    <property type="match status" value="1"/>
</dbReference>
<evidence type="ECO:0000256" key="18">
    <source>
        <dbReference type="RuleBase" id="RU003694"/>
    </source>
</evidence>
<keyword evidence="8" id="KW-0812">Transmembrane</keyword>
<dbReference type="EMBL" id="HBGJ01028034">
    <property type="protein sequence ID" value="CAD9259475.1"/>
    <property type="molecule type" value="Transcribed_RNA"/>
</dbReference>
<evidence type="ECO:0000256" key="16">
    <source>
        <dbReference type="PIRNR" id="PIRNR000447"/>
    </source>
</evidence>
<dbReference type="SUPFAM" id="SSF53901">
    <property type="entry name" value="Thiolase-like"/>
    <property type="match status" value="2"/>
</dbReference>
<dbReference type="InterPro" id="IPR020841">
    <property type="entry name" value="PKS_Beta-ketoAc_synthase_dom"/>
</dbReference>
<dbReference type="Pfam" id="PF00109">
    <property type="entry name" value="ketoacyl-synt"/>
    <property type="match status" value="1"/>
</dbReference>
<evidence type="ECO:0000256" key="4">
    <source>
        <dbReference type="ARBA" id="ARBA00022475"/>
    </source>
</evidence>
<evidence type="ECO:0000256" key="8">
    <source>
        <dbReference type="ARBA" id="ARBA00022692"/>
    </source>
</evidence>
<dbReference type="InterPro" id="IPR000794">
    <property type="entry name" value="Beta-ketoacyl_synthase"/>
</dbReference>
<evidence type="ECO:0000256" key="15">
    <source>
        <dbReference type="ARBA" id="ARBA00037576"/>
    </source>
</evidence>
<dbReference type="InterPro" id="IPR014030">
    <property type="entry name" value="Ketoacyl_synth_N"/>
</dbReference>
<keyword evidence="11" id="KW-0443">Lipid metabolism</keyword>
<proteinExistence type="inferred from homology"/>
<evidence type="ECO:0000256" key="6">
    <source>
        <dbReference type="ARBA" id="ARBA00022519"/>
    </source>
</evidence>